<dbReference type="GO" id="GO:0030286">
    <property type="term" value="C:dynein complex"/>
    <property type="evidence" value="ECO:0007669"/>
    <property type="project" value="UniProtKB-KW"/>
</dbReference>
<dbReference type="SMART" id="SM01052">
    <property type="entry name" value="CAP_GLY"/>
    <property type="match status" value="1"/>
</dbReference>
<feature type="compositionally biased region" description="Polar residues" evidence="10">
    <location>
        <begin position="146"/>
        <end position="158"/>
    </location>
</feature>
<keyword evidence="13" id="KW-1185">Reference proteome</keyword>
<feature type="domain" description="CAP-Gly" evidence="11">
    <location>
        <begin position="21"/>
        <end position="63"/>
    </location>
</feature>
<dbReference type="InterPro" id="IPR000938">
    <property type="entry name" value="CAP-Gly_domain"/>
</dbReference>
<comment type="similarity">
    <text evidence="2">Belongs to the dynactin 150 kDa subunit family.</text>
</comment>
<dbReference type="OrthoDB" id="2130750at2759"/>
<dbReference type="GO" id="GO:0030424">
    <property type="term" value="C:axon"/>
    <property type="evidence" value="ECO:0007669"/>
    <property type="project" value="TreeGrafter"/>
</dbReference>
<evidence type="ECO:0000256" key="10">
    <source>
        <dbReference type="SAM" id="MobiDB-lite"/>
    </source>
</evidence>
<dbReference type="GO" id="GO:0000922">
    <property type="term" value="C:spindle pole"/>
    <property type="evidence" value="ECO:0007669"/>
    <property type="project" value="TreeGrafter"/>
</dbReference>
<gene>
    <name evidence="12" type="ORF">CAUJ_LOCUS11064</name>
</gene>
<keyword evidence="4" id="KW-0963">Cytoplasm</keyword>
<dbReference type="GO" id="GO:0005814">
    <property type="term" value="C:centriole"/>
    <property type="evidence" value="ECO:0007669"/>
    <property type="project" value="UniProtKB-SubCell"/>
</dbReference>
<keyword evidence="7 9" id="KW-0175">Coiled coil</keyword>
<evidence type="ECO:0000313" key="12">
    <source>
        <dbReference type="EMBL" id="CAD6195145.1"/>
    </source>
</evidence>
<dbReference type="Proteomes" id="UP000835052">
    <property type="component" value="Unassembled WGS sequence"/>
</dbReference>
<keyword evidence="6" id="KW-0243">Dynein</keyword>
<comment type="caution">
    <text evidence="12">The sequence shown here is derived from an EMBL/GenBank/DDBJ whole genome shotgun (WGS) entry which is preliminary data.</text>
</comment>
<keyword evidence="5" id="KW-0493">Microtubule</keyword>
<evidence type="ECO:0000256" key="9">
    <source>
        <dbReference type="SAM" id="Coils"/>
    </source>
</evidence>
<dbReference type="InterPro" id="IPR036859">
    <property type="entry name" value="CAP-Gly_dom_sf"/>
</dbReference>
<dbReference type="GO" id="GO:0000132">
    <property type="term" value="P:establishment of mitotic spindle orientation"/>
    <property type="evidence" value="ECO:0007669"/>
    <property type="project" value="TreeGrafter"/>
</dbReference>
<accession>A0A8S1HIN5</accession>
<dbReference type="GO" id="GO:0000776">
    <property type="term" value="C:kinetochore"/>
    <property type="evidence" value="ECO:0007669"/>
    <property type="project" value="TreeGrafter"/>
</dbReference>
<dbReference type="Gene3D" id="2.30.30.190">
    <property type="entry name" value="CAP Gly-rich-like domain"/>
    <property type="match status" value="1"/>
</dbReference>
<dbReference type="SUPFAM" id="SSF74924">
    <property type="entry name" value="Cap-Gly domain"/>
    <property type="match status" value="1"/>
</dbReference>
<proteinExistence type="inferred from homology"/>
<feature type="region of interest" description="Disordered" evidence="10">
    <location>
        <begin position="73"/>
        <end position="198"/>
    </location>
</feature>
<dbReference type="PANTHER" id="PTHR18916">
    <property type="entry name" value="DYNACTIN 1-RELATED MICROTUBULE-BINDING"/>
    <property type="match status" value="1"/>
</dbReference>
<dbReference type="GO" id="GO:0005874">
    <property type="term" value="C:microtubule"/>
    <property type="evidence" value="ECO:0007669"/>
    <property type="project" value="UniProtKB-KW"/>
</dbReference>
<reference evidence="12" key="1">
    <citation type="submission" date="2020-10" db="EMBL/GenBank/DDBJ databases">
        <authorList>
            <person name="Kikuchi T."/>
        </authorList>
    </citation>
    <scope>NUCLEOTIDE SEQUENCE</scope>
    <source>
        <strain evidence="12">NKZ352</strain>
    </source>
</reference>
<sequence>MEVGARVETANCGKGRIAFRGSTQFADGEWIGVVLDEPKGKNNGTVKDVEYFKCEPNYGLFVRPDMLTLEGSKKASGLRAPNTARKESVPMSRVSSAKPSPGSSPGMSPAASTERLTKSQTSSIRKPGSTSRLAESVPNEPRMVRESSNLSQASTASARGSMPPPRPSMVPEPKKKTSIAARPAPVPATPANRARPTPPVEAVVAEPADDVLPPPEPEPTPEREIPTASVLSRAKKIDEAGPITPMSPISTAAPKSADIASELEYLRQQVKELNEKLETLRNKRKEDHAKLLEYDRQKIDMIAMQEATRRLNDTNVELQRKLLEAQKVADELRDWKNSNQDIMNEHQEMIEMAAIDKEMAEEKAEALQADCDRLKERVEELEADLEILREEMNLGGGEGAPAGNSVQMRQVEQQNERLKEALIKLRDLNGQATLDKQEAVKEAERLRNENAELVRLAENLRRQTEVAESRIDAFQEQINAAMGAEEMVTLLTSKNMDMEDRIQTLEQQIEDMEELHDMDEQLAEAQKQTEKDLLHDIEALQIKISELNQQIRQERQHSEELSNTILKFRKRTGALNEEIQDYKDQMLRLEEELHGHRSEENQMASMVSTLQVNATRAFAEAVERQTNAIELEFSKRHAGYLKAFLPDNFAKAGGDNDSVAMCVLFPRMAAKCRLLAKLAAERFPHVPGGMRREHVTKSHKGEQWAHVNRVAYLTSALVAVLGQFESAVNETSLERLARLTQMQPDMSNHERVIDQYFELLRQGRFDDNSSLDNLEKALLYFQNVFSLHIGGDGFNAANWVTGLCSQLSAGLAYCRINIQRLGYFLESSVDSGEEFELLKTLNDEMSACESVVLKASKCIPNDASKAIKLNSEFTDELLNAVSQLDRVLTILREACSIASVQIGMNTEGDGFAASRIREMIHVNVEKTNGPIALDKAFEPIRKYMWSLRSSLEKTVSSLDGGKMETDVPEKKNFPPLLDRAHQRKQAASEAEGLRWQMEKKDNEILEMRKQLKARIEDISNFKLRLDMSEARMDSAGKQDNAKAEHLQTKMDQLVADHRKRQIEYEETMDTLQREMQDLMNENAELKQRANQISKQALWKGIQSMEARTTNSPITATPMTGSASPAGVAFANMVGGATRGEVVFLETRLQDMRARLKRADVEIMRLKTELAQSGFKRFGDVPGLISGPLSLEHQDSRLKLLNELHKEALALKRDEVKYWMYVPDAKLPVNRQRESREKWEREREIYDDKIYTLYKRLRQGWNDLYPGEEYPLSSATSCKTGCHQG</sequence>
<evidence type="ECO:0000256" key="1">
    <source>
        <dbReference type="ARBA" id="ARBA00004245"/>
    </source>
</evidence>
<evidence type="ECO:0000259" key="11">
    <source>
        <dbReference type="PROSITE" id="PS50245"/>
    </source>
</evidence>
<feature type="coiled-coil region" evidence="9">
    <location>
        <begin position="983"/>
        <end position="1010"/>
    </location>
</feature>
<dbReference type="GO" id="GO:0051301">
    <property type="term" value="P:cell division"/>
    <property type="evidence" value="ECO:0007669"/>
    <property type="project" value="UniProtKB-KW"/>
</dbReference>
<evidence type="ECO:0000256" key="7">
    <source>
        <dbReference type="ARBA" id="ARBA00023054"/>
    </source>
</evidence>
<name>A0A8S1HIN5_9PELO</name>
<dbReference type="GO" id="GO:0007097">
    <property type="term" value="P:nuclear migration"/>
    <property type="evidence" value="ECO:0007669"/>
    <property type="project" value="TreeGrafter"/>
</dbReference>
<dbReference type="PROSITE" id="PS00845">
    <property type="entry name" value="CAP_GLY_1"/>
    <property type="match status" value="1"/>
</dbReference>
<evidence type="ECO:0000256" key="2">
    <source>
        <dbReference type="ARBA" id="ARBA00011010"/>
    </source>
</evidence>
<evidence type="ECO:0000313" key="13">
    <source>
        <dbReference type="Proteomes" id="UP000835052"/>
    </source>
</evidence>
<protein>
    <recommendedName>
        <fullName evidence="3">Dynactin subunit 1</fullName>
    </recommendedName>
</protein>
<evidence type="ECO:0000256" key="8">
    <source>
        <dbReference type="ARBA" id="ARBA00023212"/>
    </source>
</evidence>
<dbReference type="Pfam" id="PF12455">
    <property type="entry name" value="Dynactin"/>
    <property type="match status" value="1"/>
</dbReference>
<feature type="compositionally biased region" description="Polar residues" evidence="10">
    <location>
        <begin position="118"/>
        <end position="133"/>
    </location>
</feature>
<evidence type="ECO:0000256" key="6">
    <source>
        <dbReference type="ARBA" id="ARBA00023017"/>
    </source>
</evidence>
<comment type="subcellular location">
    <subcellularLocation>
        <location evidence="1">Cytoplasm</location>
        <location evidence="1">Cytoskeleton</location>
    </subcellularLocation>
</comment>
<feature type="compositionally biased region" description="Low complexity" evidence="10">
    <location>
        <begin position="189"/>
        <end position="198"/>
    </location>
</feature>
<dbReference type="InterPro" id="IPR022157">
    <property type="entry name" value="Dynactin"/>
</dbReference>
<feature type="coiled-coil region" evidence="9">
    <location>
        <begin position="1141"/>
        <end position="1168"/>
    </location>
</feature>
<evidence type="ECO:0000256" key="4">
    <source>
        <dbReference type="ARBA" id="ARBA00022490"/>
    </source>
</evidence>
<dbReference type="EMBL" id="CAJGYM010000051">
    <property type="protein sequence ID" value="CAD6195145.1"/>
    <property type="molecule type" value="Genomic_DNA"/>
</dbReference>
<evidence type="ECO:0000256" key="3">
    <source>
        <dbReference type="ARBA" id="ARBA00016574"/>
    </source>
</evidence>
<feature type="compositionally biased region" description="Low complexity" evidence="10">
    <location>
        <begin position="95"/>
        <end position="112"/>
    </location>
</feature>
<dbReference type="PROSITE" id="PS50245">
    <property type="entry name" value="CAP_GLY_2"/>
    <property type="match status" value="1"/>
</dbReference>
<organism evidence="12 13">
    <name type="scientific">Caenorhabditis auriculariae</name>
    <dbReference type="NCBI Taxonomy" id="2777116"/>
    <lineage>
        <taxon>Eukaryota</taxon>
        <taxon>Metazoa</taxon>
        <taxon>Ecdysozoa</taxon>
        <taxon>Nematoda</taxon>
        <taxon>Chromadorea</taxon>
        <taxon>Rhabditida</taxon>
        <taxon>Rhabditina</taxon>
        <taxon>Rhabditomorpha</taxon>
        <taxon>Rhabditoidea</taxon>
        <taxon>Rhabditidae</taxon>
        <taxon>Peloderinae</taxon>
        <taxon>Caenorhabditis</taxon>
    </lineage>
</organism>
<evidence type="ECO:0000256" key="5">
    <source>
        <dbReference type="ARBA" id="ARBA00022701"/>
    </source>
</evidence>
<dbReference type="Pfam" id="PF01302">
    <property type="entry name" value="CAP_GLY"/>
    <property type="match status" value="1"/>
</dbReference>
<feature type="coiled-coil region" evidence="9">
    <location>
        <begin position="1054"/>
        <end position="1095"/>
    </location>
</feature>
<keyword evidence="8" id="KW-0206">Cytoskeleton</keyword>
<feature type="coiled-coil region" evidence="9">
    <location>
        <begin position="256"/>
        <end position="599"/>
    </location>
</feature>